<feature type="compositionally biased region" description="Polar residues" evidence="1">
    <location>
        <begin position="235"/>
        <end position="245"/>
    </location>
</feature>
<reference evidence="2 3" key="1">
    <citation type="journal article" date="2018" name="PLoS Genet.">
        <title>Population sequencing reveals clonal diversity and ancestral inbreeding in the grapevine cultivar Chardonnay.</title>
        <authorList>
            <person name="Roach M.J."/>
            <person name="Johnson D.L."/>
            <person name="Bohlmann J."/>
            <person name="van Vuuren H.J."/>
            <person name="Jones S.J."/>
            <person name="Pretorius I.S."/>
            <person name="Schmidt S.A."/>
            <person name="Borneman A.R."/>
        </authorList>
    </citation>
    <scope>NUCLEOTIDE SEQUENCE [LARGE SCALE GENOMIC DNA]</scope>
    <source>
        <strain evidence="3">cv. Chardonnay</strain>
        <tissue evidence="2">Leaf</tissue>
    </source>
</reference>
<comment type="caution">
    <text evidence="2">The sequence shown here is derived from an EMBL/GenBank/DDBJ whole genome shotgun (WGS) entry which is preliminary data.</text>
</comment>
<organism evidence="2 3">
    <name type="scientific">Vitis vinifera</name>
    <name type="common">Grape</name>
    <dbReference type="NCBI Taxonomy" id="29760"/>
    <lineage>
        <taxon>Eukaryota</taxon>
        <taxon>Viridiplantae</taxon>
        <taxon>Streptophyta</taxon>
        <taxon>Embryophyta</taxon>
        <taxon>Tracheophyta</taxon>
        <taxon>Spermatophyta</taxon>
        <taxon>Magnoliopsida</taxon>
        <taxon>eudicotyledons</taxon>
        <taxon>Gunneridae</taxon>
        <taxon>Pentapetalae</taxon>
        <taxon>rosids</taxon>
        <taxon>Vitales</taxon>
        <taxon>Vitaceae</taxon>
        <taxon>Viteae</taxon>
        <taxon>Vitis</taxon>
    </lineage>
</organism>
<protein>
    <submittedName>
        <fullName evidence="2">Uncharacterized protein</fullName>
    </submittedName>
</protein>
<dbReference type="EMBL" id="QGNW01000296">
    <property type="protein sequence ID" value="RVW78391.1"/>
    <property type="molecule type" value="Genomic_DNA"/>
</dbReference>
<name>A0A438H2C3_VITVI</name>
<evidence type="ECO:0000313" key="3">
    <source>
        <dbReference type="Proteomes" id="UP000288805"/>
    </source>
</evidence>
<proteinExistence type="predicted"/>
<gene>
    <name evidence="2" type="ORF">CK203_051417</name>
</gene>
<dbReference type="AlphaFoldDB" id="A0A438H2C3"/>
<dbReference type="Proteomes" id="UP000288805">
    <property type="component" value="Unassembled WGS sequence"/>
</dbReference>
<sequence>MGEPSPLGNPLGTRGSACVDVMTTLHGSTPSPWRRAKGCVSSEGVFLISSLDLPSWTRVRGRLTRVSDQPDQREAIASFGHRIDGQQASQALPQDSAQYDFVAPPPPPLSQSVPHPTLYVLHSQTDATPLPVVAPIQESEDAHAHMDRLEQRMKEMRVSDGAINWNDFDGAPVASLPAQFRMLKIESIEEGIAKGLWPESSPTNSNGKKPSGRQRPGDMGTINSEGSRSPKRYQTFGQTSGAYYP</sequence>
<evidence type="ECO:0000313" key="2">
    <source>
        <dbReference type="EMBL" id="RVW78391.1"/>
    </source>
</evidence>
<evidence type="ECO:0000256" key="1">
    <source>
        <dbReference type="SAM" id="MobiDB-lite"/>
    </source>
</evidence>
<accession>A0A438H2C3</accession>
<feature type="region of interest" description="Disordered" evidence="1">
    <location>
        <begin position="194"/>
        <end position="245"/>
    </location>
</feature>